<proteinExistence type="predicted"/>
<comment type="caution">
    <text evidence="1">The sequence shown here is derived from an EMBL/GenBank/DDBJ whole genome shotgun (WGS) entry which is preliminary data.</text>
</comment>
<name>A0A1F6MHE8_9BACT</name>
<protein>
    <recommendedName>
        <fullName evidence="3">Toxin YoeB</fullName>
    </recommendedName>
</protein>
<evidence type="ECO:0000313" key="1">
    <source>
        <dbReference type="EMBL" id="OGH71081.1"/>
    </source>
</evidence>
<dbReference type="Gene3D" id="3.30.2310.20">
    <property type="entry name" value="RelE-like"/>
    <property type="match status" value="1"/>
</dbReference>
<sequence length="88" mass="10661">MRIRKIVYSQRFGRALRRIDRRYVHGIAEREKMFLQNCFDPRLKTHKLHGALDGYWSFSLTYSHRVLFRFREKGIVEFINVGGHSIYD</sequence>
<dbReference type="InterPro" id="IPR035093">
    <property type="entry name" value="RelE/ParE_toxin_dom_sf"/>
</dbReference>
<dbReference type="STRING" id="1798683.A3C90_00475"/>
<evidence type="ECO:0008006" key="3">
    <source>
        <dbReference type="Google" id="ProtNLM"/>
    </source>
</evidence>
<gene>
    <name evidence="1" type="ORF">A3C90_00475</name>
</gene>
<evidence type="ECO:0000313" key="2">
    <source>
        <dbReference type="Proteomes" id="UP000177457"/>
    </source>
</evidence>
<dbReference type="Proteomes" id="UP000177457">
    <property type="component" value="Unassembled WGS sequence"/>
</dbReference>
<dbReference type="SUPFAM" id="SSF143011">
    <property type="entry name" value="RelE-like"/>
    <property type="match status" value="1"/>
</dbReference>
<organism evidence="1 2">
    <name type="scientific">Candidatus Magasanikbacteria bacterium RIFCSPHIGHO2_02_FULL_51_14</name>
    <dbReference type="NCBI Taxonomy" id="1798683"/>
    <lineage>
        <taxon>Bacteria</taxon>
        <taxon>Candidatus Magasanikiibacteriota</taxon>
    </lineage>
</organism>
<accession>A0A1F6MHE8</accession>
<reference evidence="1 2" key="1">
    <citation type="journal article" date="2016" name="Nat. Commun.">
        <title>Thousands of microbial genomes shed light on interconnected biogeochemical processes in an aquifer system.</title>
        <authorList>
            <person name="Anantharaman K."/>
            <person name="Brown C.T."/>
            <person name="Hug L.A."/>
            <person name="Sharon I."/>
            <person name="Castelle C.J."/>
            <person name="Probst A.J."/>
            <person name="Thomas B.C."/>
            <person name="Singh A."/>
            <person name="Wilkins M.J."/>
            <person name="Karaoz U."/>
            <person name="Brodie E.L."/>
            <person name="Williams K.H."/>
            <person name="Hubbard S.S."/>
            <person name="Banfield J.F."/>
        </authorList>
    </citation>
    <scope>NUCLEOTIDE SEQUENCE [LARGE SCALE GENOMIC DNA]</scope>
</reference>
<dbReference type="AlphaFoldDB" id="A0A1F6MHE8"/>
<dbReference type="EMBL" id="MFQE01000036">
    <property type="protein sequence ID" value="OGH71081.1"/>
    <property type="molecule type" value="Genomic_DNA"/>
</dbReference>